<reference evidence="1" key="2">
    <citation type="submission" date="2013-06" db="EMBL/GenBank/DDBJ databases">
        <title>Draft genome sequence of Clostridium hylemonae (DSM 15053).</title>
        <authorList>
            <person name="Sudarsanam P."/>
            <person name="Ley R."/>
            <person name="Guruge J."/>
            <person name="Turnbaugh P.J."/>
            <person name="Mahowald M."/>
            <person name="Liep D."/>
            <person name="Gordon J."/>
        </authorList>
    </citation>
    <scope>NUCLEOTIDE SEQUENCE</scope>
    <source>
        <strain evidence="1">DSM 15053</strain>
    </source>
</reference>
<dbReference type="STRING" id="553973.CLOHYLEM_06809"/>
<reference evidence="1" key="1">
    <citation type="submission" date="2009-02" db="EMBL/GenBank/DDBJ databases">
        <authorList>
            <person name="Fulton L."/>
            <person name="Clifton S."/>
            <person name="Fulton B."/>
            <person name="Xu J."/>
            <person name="Minx P."/>
            <person name="Pepin K.H."/>
            <person name="Johnson M."/>
            <person name="Bhonagiri V."/>
            <person name="Nash W.E."/>
            <person name="Mardis E.R."/>
            <person name="Wilson R.K."/>
        </authorList>
    </citation>
    <scope>NUCLEOTIDE SEQUENCE [LARGE SCALE GENOMIC DNA]</scope>
    <source>
        <strain evidence="1">DSM 15053</strain>
    </source>
</reference>
<accession>C0C3Z6</accession>
<organism evidence="1 2">
    <name type="scientific">[Clostridium] hylemonae DSM 15053</name>
    <dbReference type="NCBI Taxonomy" id="553973"/>
    <lineage>
        <taxon>Bacteria</taxon>
        <taxon>Bacillati</taxon>
        <taxon>Bacillota</taxon>
        <taxon>Clostridia</taxon>
        <taxon>Lachnospirales</taxon>
        <taxon>Lachnospiraceae</taxon>
    </lineage>
</organism>
<dbReference type="Proteomes" id="UP000004893">
    <property type="component" value="Unassembled WGS sequence"/>
</dbReference>
<keyword evidence="2" id="KW-1185">Reference proteome</keyword>
<proteinExistence type="predicted"/>
<evidence type="ECO:0000313" key="2">
    <source>
        <dbReference type="Proteomes" id="UP000004893"/>
    </source>
</evidence>
<sequence>MQFKLYKIVGNVTSSLGKRTNRTDKRNKRICLLKNKTLVYSIKVGLADWRTIYG</sequence>
<evidence type="ECO:0000313" key="1">
    <source>
        <dbReference type="EMBL" id="EEG73154.1"/>
    </source>
</evidence>
<dbReference type="AlphaFoldDB" id="C0C3Z6"/>
<gene>
    <name evidence="1" type="ORF">CLOHYLEM_06809</name>
</gene>
<dbReference type="EMBL" id="ABYI02000031">
    <property type="protein sequence ID" value="EEG73154.1"/>
    <property type="molecule type" value="Genomic_DNA"/>
</dbReference>
<protein>
    <submittedName>
        <fullName evidence="1">Uncharacterized protein</fullName>
    </submittedName>
</protein>
<dbReference type="HOGENOM" id="CLU_3042024_0_0_9"/>
<name>C0C3Z6_9FIRM</name>
<comment type="caution">
    <text evidence="1">The sequence shown here is derived from an EMBL/GenBank/DDBJ whole genome shotgun (WGS) entry which is preliminary data.</text>
</comment>